<dbReference type="Proteomes" id="UP000315295">
    <property type="component" value="Unassembled WGS sequence"/>
</dbReference>
<proteinExistence type="predicted"/>
<accession>A0A540LS61</accession>
<protein>
    <submittedName>
        <fullName evidence="3">Uncharacterized protein</fullName>
    </submittedName>
</protein>
<dbReference type="EMBL" id="VIEB01000486">
    <property type="protein sequence ID" value="TQD89226.1"/>
    <property type="molecule type" value="Genomic_DNA"/>
</dbReference>
<evidence type="ECO:0000313" key="4">
    <source>
        <dbReference type="Proteomes" id="UP000315295"/>
    </source>
</evidence>
<evidence type="ECO:0000313" key="3">
    <source>
        <dbReference type="EMBL" id="TQD89226.1"/>
    </source>
</evidence>
<keyword evidence="1" id="KW-0175">Coiled coil</keyword>
<name>A0A540LS61_MALBA</name>
<feature type="coiled-coil region" evidence="1">
    <location>
        <begin position="245"/>
        <end position="272"/>
    </location>
</feature>
<comment type="caution">
    <text evidence="3">The sequence shown here is derived from an EMBL/GenBank/DDBJ whole genome shotgun (WGS) entry which is preliminary data.</text>
</comment>
<feature type="region of interest" description="Disordered" evidence="2">
    <location>
        <begin position="291"/>
        <end position="315"/>
    </location>
</feature>
<evidence type="ECO:0000256" key="2">
    <source>
        <dbReference type="SAM" id="MobiDB-lite"/>
    </source>
</evidence>
<reference evidence="3 4" key="1">
    <citation type="journal article" date="2019" name="G3 (Bethesda)">
        <title>Sequencing of a Wild Apple (Malus baccata) Genome Unravels the Differences Between Cultivated and Wild Apple Species Regarding Disease Resistance and Cold Tolerance.</title>
        <authorList>
            <person name="Chen X."/>
        </authorList>
    </citation>
    <scope>NUCLEOTIDE SEQUENCE [LARGE SCALE GENOMIC DNA]</scope>
    <source>
        <strain evidence="4">cv. Shandingzi</strain>
        <tissue evidence="3">Leaves</tissue>
    </source>
</reference>
<gene>
    <name evidence="3" type="ORF">C1H46_025219</name>
</gene>
<evidence type="ECO:0000256" key="1">
    <source>
        <dbReference type="SAM" id="Coils"/>
    </source>
</evidence>
<dbReference type="AlphaFoldDB" id="A0A540LS61"/>
<keyword evidence="4" id="KW-1185">Reference proteome</keyword>
<organism evidence="3 4">
    <name type="scientific">Malus baccata</name>
    <name type="common">Siberian crab apple</name>
    <name type="synonym">Pyrus baccata</name>
    <dbReference type="NCBI Taxonomy" id="106549"/>
    <lineage>
        <taxon>Eukaryota</taxon>
        <taxon>Viridiplantae</taxon>
        <taxon>Streptophyta</taxon>
        <taxon>Embryophyta</taxon>
        <taxon>Tracheophyta</taxon>
        <taxon>Spermatophyta</taxon>
        <taxon>Magnoliopsida</taxon>
        <taxon>eudicotyledons</taxon>
        <taxon>Gunneridae</taxon>
        <taxon>Pentapetalae</taxon>
        <taxon>rosids</taxon>
        <taxon>fabids</taxon>
        <taxon>Rosales</taxon>
        <taxon>Rosaceae</taxon>
        <taxon>Amygdaloideae</taxon>
        <taxon>Maleae</taxon>
        <taxon>Malus</taxon>
    </lineage>
</organism>
<sequence>MPPPPTAAATAPAEMHPRLANLLDPVDPVRPRVWSSPASTMCGHRHLRTIDTTSASTTDALGSQLAKKNTRGPCHQLKTAKVTRETNRRITIEYDDRHRAAPTAKQHSTLAHDIGHTNDNFNDINDDMLAYVNRLFAEQYKQWKSNLHQYFETFDDPQVALEEGCPKEFEDQEDNWVWLCNHFQEPGYAKKAKANNRNWEKKTLLHHSGSRLFSYRMEARQQGGSKFPEIDIFNNVYVRPGDELAKSLHSQVTALKAKVADLRIELASYKSQMSQIVHALNQSDIRFRDLRPPSTYEPFQPKHAHNSAPLTSKPVPNLETFQPPLNDDPVGYVALFS</sequence>